<sequence length="247" mass="28862">MCGTHRKAKVPRLWVDVNQNRRQPAVKIQSVFRGWRIRKYLALCGPGVLNRRECVNDEDVITCVEKGKQHPFEYFGMEEAGKLWWFDFGSIWNWSIRSIEPLNPYTNVPLDHEVKQRIKRIWIARRRLGMSLPSEAGVPTPDRIFRRWTSLCQIFRFYGFEDVHPNMFVDLTKQNLVVMFRLLTVDLGDMPKRPHRAIGFCTRGIQNANSIPPNAYIMTSLNALMFMLSGANSYDFVFLVLSALYRC</sequence>
<dbReference type="PROSITE" id="PS50096">
    <property type="entry name" value="IQ"/>
    <property type="match status" value="1"/>
</dbReference>
<evidence type="ECO:0000256" key="1">
    <source>
        <dbReference type="SAM" id="Phobius"/>
    </source>
</evidence>
<proteinExistence type="predicted"/>
<protein>
    <submittedName>
        <fullName evidence="2">Uncharacterized protein</fullName>
    </submittedName>
</protein>
<keyword evidence="1" id="KW-1133">Transmembrane helix</keyword>
<dbReference type="EMBL" id="MN740401">
    <property type="protein sequence ID" value="QHU04465.1"/>
    <property type="molecule type" value="Genomic_DNA"/>
</dbReference>
<evidence type="ECO:0000313" key="2">
    <source>
        <dbReference type="EMBL" id="QHU04465.1"/>
    </source>
</evidence>
<feature type="transmembrane region" description="Helical" evidence="1">
    <location>
        <begin position="223"/>
        <end position="245"/>
    </location>
</feature>
<name>A0A6C0JF70_9ZZZZ</name>
<keyword evidence="1" id="KW-0812">Transmembrane</keyword>
<dbReference type="AlphaFoldDB" id="A0A6C0JF70"/>
<reference evidence="2" key="1">
    <citation type="journal article" date="2020" name="Nature">
        <title>Giant virus diversity and host interactions through global metagenomics.</title>
        <authorList>
            <person name="Schulz F."/>
            <person name="Roux S."/>
            <person name="Paez-Espino D."/>
            <person name="Jungbluth S."/>
            <person name="Walsh D.A."/>
            <person name="Denef V.J."/>
            <person name="McMahon K.D."/>
            <person name="Konstantinidis K.T."/>
            <person name="Eloe-Fadrosh E.A."/>
            <person name="Kyrpides N.C."/>
            <person name="Woyke T."/>
        </authorList>
    </citation>
    <scope>NUCLEOTIDE SEQUENCE</scope>
    <source>
        <strain evidence="2">GVMAG-M-3300027708-51</strain>
    </source>
</reference>
<keyword evidence="1" id="KW-0472">Membrane</keyword>
<accession>A0A6C0JF70</accession>
<organism evidence="2">
    <name type="scientific">viral metagenome</name>
    <dbReference type="NCBI Taxonomy" id="1070528"/>
    <lineage>
        <taxon>unclassified sequences</taxon>
        <taxon>metagenomes</taxon>
        <taxon>organismal metagenomes</taxon>
    </lineage>
</organism>